<dbReference type="PANTHER" id="PTHR11040">
    <property type="entry name" value="ZINC/IRON TRANSPORTER"/>
    <property type="match status" value="1"/>
</dbReference>
<keyword evidence="2 6" id="KW-0812">Transmembrane</keyword>
<dbReference type="AlphaFoldDB" id="U1N4Y4"/>
<reference evidence="7 8" key="1">
    <citation type="journal article" date="2013" name="PLoS ONE">
        <title>Assembly-driven community genomics of a hypersaline microbial ecosystem.</title>
        <authorList>
            <person name="Podell S."/>
            <person name="Ugalde J.A."/>
            <person name="Narasingarao P."/>
            <person name="Banfield J.F."/>
            <person name="Heidelberg K.B."/>
            <person name="Allen E.E."/>
        </authorList>
    </citation>
    <scope>NUCLEOTIDE SEQUENCE [LARGE SCALE GENOMIC DNA]</scope>
    <source>
        <strain evidence="8">J07HQW1</strain>
    </source>
</reference>
<evidence type="ECO:0000256" key="5">
    <source>
        <dbReference type="SAM" id="MobiDB-lite"/>
    </source>
</evidence>
<evidence type="ECO:0000313" key="8">
    <source>
        <dbReference type="Proteomes" id="UP000030649"/>
    </source>
</evidence>
<feature type="transmembrane region" description="Helical" evidence="6">
    <location>
        <begin position="12"/>
        <end position="36"/>
    </location>
</feature>
<feature type="transmembrane region" description="Helical" evidence="6">
    <location>
        <begin position="272"/>
        <end position="294"/>
    </location>
</feature>
<feature type="transmembrane region" description="Helical" evidence="6">
    <location>
        <begin position="245"/>
        <end position="266"/>
    </location>
</feature>
<dbReference type="GO" id="GO:0005385">
    <property type="term" value="F:zinc ion transmembrane transporter activity"/>
    <property type="evidence" value="ECO:0007669"/>
    <property type="project" value="TreeGrafter"/>
</dbReference>
<comment type="subcellular location">
    <subcellularLocation>
        <location evidence="1">Membrane</location>
        <topology evidence="1">Multi-pass membrane protein</topology>
    </subcellularLocation>
</comment>
<evidence type="ECO:0000256" key="1">
    <source>
        <dbReference type="ARBA" id="ARBA00004141"/>
    </source>
</evidence>
<protein>
    <submittedName>
        <fullName evidence="7">Putative divalent heavy-metal cations transporter</fullName>
    </submittedName>
</protein>
<dbReference type="EMBL" id="KE356560">
    <property type="protein sequence ID" value="ERG91660.1"/>
    <property type="molecule type" value="Genomic_DNA"/>
</dbReference>
<feature type="transmembrane region" description="Helical" evidence="6">
    <location>
        <begin position="204"/>
        <end position="224"/>
    </location>
</feature>
<dbReference type="GO" id="GO:0016020">
    <property type="term" value="C:membrane"/>
    <property type="evidence" value="ECO:0007669"/>
    <property type="project" value="UniProtKB-SubCell"/>
</dbReference>
<feature type="transmembrane region" description="Helical" evidence="6">
    <location>
        <begin position="306"/>
        <end position="327"/>
    </location>
</feature>
<feature type="compositionally biased region" description="Polar residues" evidence="5">
    <location>
        <begin position="116"/>
        <end position="128"/>
    </location>
</feature>
<feature type="transmembrane region" description="Helical" evidence="6">
    <location>
        <begin position="73"/>
        <end position="93"/>
    </location>
</feature>
<name>U1N4Y4_9EURY</name>
<dbReference type="HOGENOM" id="CLU_015114_1_0_2"/>
<dbReference type="InterPro" id="IPR003689">
    <property type="entry name" value="ZIP"/>
</dbReference>
<gene>
    <name evidence="7" type="ORF">J07HQW1_01694</name>
</gene>
<sequence length="328" mass="34197">MIEKARVDMVVLTHLALVFVAGLATALATGLGAIPFFFREEFSDRWNVGLWGVASGIMVAASLFGLINEGMQYATGGFPVLMLTGLLIGAALVEGSGRVLNRIDINANGPDESGHGDTNYTSDGSNEQTDPTPDIGTDGGPGATPSTESQEYNDHRLEAKAFADGDLKMLVLILGILTVHSFPEGVAVGVSFAEIGFDGGIDVFGVAIPLLAVFMTVAISIHNIPEGTAIAIPMRAMGLSKWRMVGAAVFSSLPQPIGAVIAFAFVTWAESFLPFGFGFAAGAMIYLVVTEFIPEALETGADLEHGGYRALAGGIIAGVAVMIPLLYV</sequence>
<accession>U1N4Y4</accession>
<feature type="region of interest" description="Disordered" evidence="5">
    <location>
        <begin position="107"/>
        <end position="152"/>
    </location>
</feature>
<evidence type="ECO:0000256" key="6">
    <source>
        <dbReference type="SAM" id="Phobius"/>
    </source>
</evidence>
<dbReference type="Proteomes" id="UP000030649">
    <property type="component" value="Unassembled WGS sequence"/>
</dbReference>
<evidence type="ECO:0000256" key="4">
    <source>
        <dbReference type="ARBA" id="ARBA00023136"/>
    </source>
</evidence>
<proteinExistence type="predicted"/>
<dbReference type="STRING" id="1238424.J07HQW1_01694"/>
<feature type="transmembrane region" description="Helical" evidence="6">
    <location>
        <begin position="170"/>
        <end position="192"/>
    </location>
</feature>
<evidence type="ECO:0000256" key="2">
    <source>
        <dbReference type="ARBA" id="ARBA00022692"/>
    </source>
</evidence>
<organism evidence="7 8">
    <name type="scientific">Haloquadratum walsbyi J07HQW1</name>
    <dbReference type="NCBI Taxonomy" id="1238424"/>
    <lineage>
        <taxon>Archaea</taxon>
        <taxon>Methanobacteriati</taxon>
        <taxon>Methanobacteriota</taxon>
        <taxon>Stenosarchaea group</taxon>
        <taxon>Halobacteria</taxon>
        <taxon>Halobacteriales</taxon>
        <taxon>Haloferacaceae</taxon>
        <taxon>Haloquadratum</taxon>
    </lineage>
</organism>
<keyword evidence="3 6" id="KW-1133">Transmembrane helix</keyword>
<dbReference type="Pfam" id="PF02535">
    <property type="entry name" value="Zip"/>
    <property type="match status" value="1"/>
</dbReference>
<keyword evidence="4 6" id="KW-0472">Membrane</keyword>
<dbReference type="PANTHER" id="PTHR11040:SF70">
    <property type="entry name" value="OS05G0316100 PROTEIN"/>
    <property type="match status" value="1"/>
</dbReference>
<evidence type="ECO:0000256" key="3">
    <source>
        <dbReference type="ARBA" id="ARBA00022989"/>
    </source>
</evidence>
<feature type="transmembrane region" description="Helical" evidence="6">
    <location>
        <begin position="48"/>
        <end position="67"/>
    </location>
</feature>
<evidence type="ECO:0000313" key="7">
    <source>
        <dbReference type="EMBL" id="ERG91660.1"/>
    </source>
</evidence>